<dbReference type="PANTHER" id="PTHR22811">
    <property type="entry name" value="TRANSMEMBRANE EMP24 DOMAIN-CONTAINING PROTEIN"/>
    <property type="match status" value="1"/>
</dbReference>
<dbReference type="InterPro" id="IPR009038">
    <property type="entry name" value="GOLD_dom"/>
</dbReference>
<comment type="subcellular location">
    <subcellularLocation>
        <location evidence="1 7">Membrane</location>
        <topology evidence="1 7">Single-pass type I membrane protein</topology>
    </subcellularLocation>
</comment>
<dbReference type="GO" id="GO:0006888">
    <property type="term" value="P:endoplasmic reticulum to Golgi vesicle-mediated transport"/>
    <property type="evidence" value="ECO:0000318"/>
    <property type="project" value="GO_Central"/>
</dbReference>
<evidence type="ECO:0000313" key="9">
    <source>
        <dbReference type="RefSeq" id="XP_010272786.1"/>
    </source>
</evidence>
<accession>A0A1U8B9Q0</accession>
<comment type="similarity">
    <text evidence="2 7">Belongs to the EMP24/GP25L family.</text>
</comment>
<evidence type="ECO:0000256" key="6">
    <source>
        <dbReference type="ARBA" id="ARBA00023136"/>
    </source>
</evidence>
<evidence type="ECO:0000256" key="7">
    <source>
        <dbReference type="RuleBase" id="RU003827"/>
    </source>
</evidence>
<keyword evidence="4" id="KW-0732">Signal</keyword>
<sequence>MMELRIPALFLLVSSMGLLLPLGEAIWLSIPPSRTKCVSEEIHNDAIISGDYSLIADDLAHAPTITAKVASPYGNTVYSAENVTHGHFAFTATEVGNYLVCFWLDGHHPDAGVSVNLDWKIGIAAKDWDSMAKKETIEDVELELKKLEAMTDSIYDTMFHIRSREAEMRNISEDINARVAWLSIMSLGICIVVSALQLWYLKSYFVRKRLI</sequence>
<dbReference type="GeneID" id="104608476"/>
<dbReference type="GO" id="GO:0030134">
    <property type="term" value="C:COPII-coated ER to Golgi transport vesicle"/>
    <property type="evidence" value="ECO:0000318"/>
    <property type="project" value="GO_Central"/>
</dbReference>
<evidence type="ECO:0000256" key="4">
    <source>
        <dbReference type="ARBA" id="ARBA00022729"/>
    </source>
</evidence>
<dbReference type="GO" id="GO:0007030">
    <property type="term" value="P:Golgi organization"/>
    <property type="evidence" value="ECO:0000318"/>
    <property type="project" value="GO_Central"/>
</dbReference>
<dbReference type="GO" id="GO:0005783">
    <property type="term" value="C:endoplasmic reticulum"/>
    <property type="evidence" value="ECO:0000318"/>
    <property type="project" value="GO_Central"/>
</dbReference>
<keyword evidence="6" id="KW-0472">Membrane</keyword>
<dbReference type="InterPro" id="IPR015720">
    <property type="entry name" value="Emp24-like"/>
</dbReference>
<dbReference type="Proteomes" id="UP000189703">
    <property type="component" value="Unplaced"/>
</dbReference>
<dbReference type="KEGG" id="nnu:104608476"/>
<keyword evidence="8" id="KW-1185">Reference proteome</keyword>
<evidence type="ECO:0000313" key="8">
    <source>
        <dbReference type="Proteomes" id="UP000189703"/>
    </source>
</evidence>
<dbReference type="GO" id="GO:0006886">
    <property type="term" value="P:intracellular protein transport"/>
    <property type="evidence" value="ECO:0000318"/>
    <property type="project" value="GO_Central"/>
</dbReference>
<evidence type="ECO:0000256" key="5">
    <source>
        <dbReference type="ARBA" id="ARBA00022989"/>
    </source>
</evidence>
<dbReference type="OrthoDB" id="759142at2759"/>
<dbReference type="PROSITE" id="PS50866">
    <property type="entry name" value="GOLD"/>
    <property type="match status" value="1"/>
</dbReference>
<evidence type="ECO:0000256" key="1">
    <source>
        <dbReference type="ARBA" id="ARBA00004479"/>
    </source>
</evidence>
<dbReference type="STRING" id="4432.A0A1U8B9Q0"/>
<evidence type="ECO:0000256" key="3">
    <source>
        <dbReference type="ARBA" id="ARBA00022692"/>
    </source>
</evidence>
<protein>
    <submittedName>
        <fullName evidence="9">Transmembrane emp24 domain-containing protein p24delta3-like</fullName>
    </submittedName>
</protein>
<keyword evidence="3 7" id="KW-0812">Transmembrane</keyword>
<dbReference type="AlphaFoldDB" id="A0A1U8B9Q0"/>
<dbReference type="OMA" id="TKDFAFM"/>
<dbReference type="RefSeq" id="XP_010272786.1">
    <property type="nucleotide sequence ID" value="XM_010274484.2"/>
</dbReference>
<gene>
    <name evidence="9" type="primary">LOC104608476</name>
</gene>
<keyword evidence="5" id="KW-1133">Transmembrane helix</keyword>
<organism evidence="8 9">
    <name type="scientific">Nelumbo nucifera</name>
    <name type="common">Sacred lotus</name>
    <dbReference type="NCBI Taxonomy" id="4432"/>
    <lineage>
        <taxon>Eukaryota</taxon>
        <taxon>Viridiplantae</taxon>
        <taxon>Streptophyta</taxon>
        <taxon>Embryophyta</taxon>
        <taxon>Tracheophyta</taxon>
        <taxon>Spermatophyta</taxon>
        <taxon>Magnoliopsida</taxon>
        <taxon>Proteales</taxon>
        <taxon>Nelumbonaceae</taxon>
        <taxon>Nelumbo</taxon>
    </lineage>
</organism>
<dbReference type="GO" id="GO:0005793">
    <property type="term" value="C:endoplasmic reticulum-Golgi intermediate compartment"/>
    <property type="evidence" value="ECO:0000318"/>
    <property type="project" value="GO_Central"/>
</dbReference>
<name>A0A1U8B9Q0_NELNU</name>
<evidence type="ECO:0000256" key="2">
    <source>
        <dbReference type="ARBA" id="ARBA00007104"/>
    </source>
</evidence>
<dbReference type="SMART" id="SM01190">
    <property type="entry name" value="EMP24_GP25L"/>
    <property type="match status" value="1"/>
</dbReference>
<dbReference type="GO" id="GO:0016020">
    <property type="term" value="C:membrane"/>
    <property type="evidence" value="ECO:0007669"/>
    <property type="project" value="UniProtKB-SubCell"/>
</dbReference>
<dbReference type="eggNOG" id="KOG1691">
    <property type="taxonomic scope" value="Eukaryota"/>
</dbReference>
<reference evidence="9" key="1">
    <citation type="submission" date="2025-08" db="UniProtKB">
        <authorList>
            <consortium name="RefSeq"/>
        </authorList>
    </citation>
    <scope>IDENTIFICATION</scope>
</reference>
<proteinExistence type="inferred from homology"/>
<dbReference type="GO" id="GO:0005794">
    <property type="term" value="C:Golgi apparatus"/>
    <property type="evidence" value="ECO:0000318"/>
    <property type="project" value="GO_Central"/>
</dbReference>
<dbReference type="Pfam" id="PF01105">
    <property type="entry name" value="EMP24_GP25L"/>
    <property type="match status" value="1"/>
</dbReference>